<dbReference type="AlphaFoldDB" id="A0A2U3QF11"/>
<sequence length="210" mass="23514">MKRRSGTLIAAMIFFLASCAVITVNIYFPEKDVKEAYKTLEKELMSPEEKLQQEKDQKIGPAGKPESSIRFEFTSSAYAQEAGLADKIADTVKKMPDVVNAYKEMGGRIADTDRLRDSGSVGEGKDGFLTAREKTLPPADKKIVDMENDNRKTVINGMAKAIIRINRVQETPENLKQVLPQATEQFAAIRRDSAKKGWWVQDANGNWSRK</sequence>
<dbReference type="InterPro" id="IPR008309">
    <property type="entry name" value="YdbL"/>
</dbReference>
<accession>A0A2U3QF11</accession>
<feature type="region of interest" description="Disordered" evidence="1">
    <location>
        <begin position="46"/>
        <end position="67"/>
    </location>
</feature>
<protein>
    <submittedName>
        <fullName evidence="2">Putative Lipoprotein</fullName>
    </submittedName>
</protein>
<keyword evidence="2" id="KW-0449">Lipoprotein</keyword>
<proteinExistence type="predicted"/>
<name>A0A2U3QF11_9BACT</name>
<reference evidence="3" key="1">
    <citation type="submission" date="2018-03" db="EMBL/GenBank/DDBJ databases">
        <authorList>
            <person name="Zecchin S."/>
        </authorList>
    </citation>
    <scope>NUCLEOTIDE SEQUENCE [LARGE SCALE GENOMIC DNA]</scope>
</reference>
<evidence type="ECO:0000256" key="1">
    <source>
        <dbReference type="SAM" id="MobiDB-lite"/>
    </source>
</evidence>
<evidence type="ECO:0000313" key="3">
    <source>
        <dbReference type="Proteomes" id="UP000245125"/>
    </source>
</evidence>
<dbReference type="Pfam" id="PF07027">
    <property type="entry name" value="DUF1318"/>
    <property type="match status" value="1"/>
</dbReference>
<evidence type="ECO:0000313" key="2">
    <source>
        <dbReference type="EMBL" id="SPQ00007.1"/>
    </source>
</evidence>
<keyword evidence="3" id="KW-1185">Reference proteome</keyword>
<gene>
    <name evidence="2" type="ORF">NBG4_150008</name>
</gene>
<dbReference type="EMBL" id="OUUY01000057">
    <property type="protein sequence ID" value="SPQ00007.1"/>
    <property type="molecule type" value="Genomic_DNA"/>
</dbReference>
<organism evidence="2 3">
    <name type="scientific">Candidatus Sulfobium mesophilum</name>
    <dbReference type="NCBI Taxonomy" id="2016548"/>
    <lineage>
        <taxon>Bacteria</taxon>
        <taxon>Pseudomonadati</taxon>
        <taxon>Nitrospirota</taxon>
        <taxon>Nitrospiria</taxon>
        <taxon>Nitrospirales</taxon>
        <taxon>Nitrospiraceae</taxon>
        <taxon>Candidatus Sulfobium</taxon>
    </lineage>
</organism>
<feature type="compositionally biased region" description="Basic and acidic residues" evidence="1">
    <location>
        <begin position="46"/>
        <end position="58"/>
    </location>
</feature>
<dbReference type="PROSITE" id="PS51257">
    <property type="entry name" value="PROKAR_LIPOPROTEIN"/>
    <property type="match status" value="1"/>
</dbReference>
<dbReference type="Proteomes" id="UP000245125">
    <property type="component" value="Unassembled WGS sequence"/>
</dbReference>